<feature type="transmembrane region" description="Helical" evidence="5">
    <location>
        <begin position="225"/>
        <end position="246"/>
    </location>
</feature>
<feature type="transmembrane region" description="Helical" evidence="5">
    <location>
        <begin position="112"/>
        <end position="131"/>
    </location>
</feature>
<feature type="transmembrane region" description="Helical" evidence="5">
    <location>
        <begin position="137"/>
        <end position="157"/>
    </location>
</feature>
<feature type="domain" description="EamA" evidence="6">
    <location>
        <begin position="5"/>
        <end position="129"/>
    </location>
</feature>
<dbReference type="SUPFAM" id="SSF103481">
    <property type="entry name" value="Multidrug resistance efflux transporter EmrE"/>
    <property type="match status" value="2"/>
</dbReference>
<evidence type="ECO:0000256" key="2">
    <source>
        <dbReference type="ARBA" id="ARBA00022692"/>
    </source>
</evidence>
<accession>A0A3G2T1I0</accession>
<gene>
    <name evidence="7" type="ORF">CDG68_09875</name>
</gene>
<reference evidence="7 8" key="1">
    <citation type="submission" date="2018-10" db="EMBL/GenBank/DDBJ databases">
        <title>The complete genome of Acinetobacter wuhouensis strain WCHAW010062.</title>
        <authorList>
            <person name="Hu Y."/>
            <person name="Long H."/>
            <person name="Feng Y."/>
            <person name="Zong Z."/>
        </authorList>
    </citation>
    <scope>NUCLEOTIDE SEQUENCE [LARGE SCALE GENOMIC DNA]</scope>
    <source>
        <strain evidence="7 8">WCHAW010062</strain>
    </source>
</reference>
<feature type="transmembrane region" description="Helical" evidence="5">
    <location>
        <begin position="252"/>
        <end position="271"/>
    </location>
</feature>
<evidence type="ECO:0000313" key="7">
    <source>
        <dbReference type="EMBL" id="AYO53921.1"/>
    </source>
</evidence>
<protein>
    <submittedName>
        <fullName evidence="7">DMT family transporter</fullName>
    </submittedName>
</protein>
<evidence type="ECO:0000256" key="5">
    <source>
        <dbReference type="SAM" id="Phobius"/>
    </source>
</evidence>
<dbReference type="PANTHER" id="PTHR32322:SF9">
    <property type="entry name" value="AMINO-ACID METABOLITE EFFLUX PUMP-RELATED"/>
    <property type="match status" value="1"/>
</dbReference>
<dbReference type="InterPro" id="IPR000620">
    <property type="entry name" value="EamA_dom"/>
</dbReference>
<dbReference type="InterPro" id="IPR037185">
    <property type="entry name" value="EmrE-like"/>
</dbReference>
<evidence type="ECO:0000256" key="1">
    <source>
        <dbReference type="ARBA" id="ARBA00004141"/>
    </source>
</evidence>
<keyword evidence="2 5" id="KW-0812">Transmembrane</keyword>
<evidence type="ECO:0000313" key="8">
    <source>
        <dbReference type="Proteomes" id="UP000279962"/>
    </source>
</evidence>
<dbReference type="InterPro" id="IPR050638">
    <property type="entry name" value="AA-Vitamin_Transporters"/>
</dbReference>
<feature type="transmembrane region" description="Helical" evidence="5">
    <location>
        <begin position="35"/>
        <end position="52"/>
    </location>
</feature>
<evidence type="ECO:0000259" key="6">
    <source>
        <dbReference type="Pfam" id="PF00892"/>
    </source>
</evidence>
<dbReference type="RefSeq" id="WP_087552775.1">
    <property type="nucleotide sequence ID" value="NZ_CP033133.1"/>
</dbReference>
<feature type="transmembrane region" description="Helical" evidence="5">
    <location>
        <begin position="64"/>
        <end position="82"/>
    </location>
</feature>
<proteinExistence type="predicted"/>
<dbReference type="Proteomes" id="UP000279962">
    <property type="component" value="Chromosome"/>
</dbReference>
<dbReference type="EMBL" id="CP033133">
    <property type="protein sequence ID" value="AYO53921.1"/>
    <property type="molecule type" value="Genomic_DNA"/>
</dbReference>
<name>A0A3G2T1I0_9GAMM</name>
<evidence type="ECO:0000256" key="3">
    <source>
        <dbReference type="ARBA" id="ARBA00022989"/>
    </source>
</evidence>
<dbReference type="PANTHER" id="PTHR32322">
    <property type="entry name" value="INNER MEMBRANE TRANSPORTER"/>
    <property type="match status" value="1"/>
</dbReference>
<comment type="subcellular location">
    <subcellularLocation>
        <location evidence="1">Membrane</location>
        <topology evidence="1">Multi-pass membrane protein</topology>
    </subcellularLocation>
</comment>
<keyword evidence="3 5" id="KW-1133">Transmembrane helix</keyword>
<dbReference type="AlphaFoldDB" id="A0A3G2T1I0"/>
<keyword evidence="4 5" id="KW-0472">Membrane</keyword>
<feature type="transmembrane region" description="Helical" evidence="5">
    <location>
        <begin position="88"/>
        <end position="105"/>
    </location>
</feature>
<dbReference type="Pfam" id="PF00892">
    <property type="entry name" value="EamA"/>
    <property type="match status" value="2"/>
</dbReference>
<feature type="transmembrane region" description="Helical" evidence="5">
    <location>
        <begin position="169"/>
        <end position="187"/>
    </location>
</feature>
<dbReference type="GO" id="GO:0016020">
    <property type="term" value="C:membrane"/>
    <property type="evidence" value="ECO:0007669"/>
    <property type="project" value="UniProtKB-SubCell"/>
</dbReference>
<feature type="transmembrane region" description="Helical" evidence="5">
    <location>
        <begin position="199"/>
        <end position="218"/>
    </location>
</feature>
<evidence type="ECO:0000256" key="4">
    <source>
        <dbReference type="ARBA" id="ARBA00023136"/>
    </source>
</evidence>
<sequence>MLLRLCIAMLAFAANSVLCRLALVNTSIDPVSFSVVRVTSGAVTLLFLFLLSKERVPLKWNIKQAFFLAVYVLAFSLAYIHIEAGTGALLLFGIVQLSMVLYGVFHGERLNFKRLLGLILALAGIVILLLPNSKAPPFNSALLMIVSGIAWACYSISGKQITNPLASTFTNFVLAVPIVIVMGLFFIENINLDIHGVMFAMLSGGLASSGAYVLWYAIVRKIDSITASTVQLSVPCLAILGGSLFVGESISLRMIVSTLIVLAGIFLVINATPKKAQPIKI</sequence>
<feature type="domain" description="EamA" evidence="6">
    <location>
        <begin position="141"/>
        <end position="269"/>
    </location>
</feature>
<organism evidence="7 8">
    <name type="scientific">Acinetobacter wuhouensis</name>
    <dbReference type="NCBI Taxonomy" id="1879050"/>
    <lineage>
        <taxon>Bacteria</taxon>
        <taxon>Pseudomonadati</taxon>
        <taxon>Pseudomonadota</taxon>
        <taxon>Gammaproteobacteria</taxon>
        <taxon>Moraxellales</taxon>
        <taxon>Moraxellaceae</taxon>
        <taxon>Acinetobacter</taxon>
    </lineage>
</organism>